<dbReference type="SMART" id="SM01041">
    <property type="entry name" value="BRO1"/>
    <property type="match status" value="1"/>
</dbReference>
<name>A0A1M8A2T9_MALS4</name>
<protein>
    <recommendedName>
        <fullName evidence="2">pH-response regulator protein palC</fullName>
    </recommendedName>
</protein>
<dbReference type="EMBL" id="LT671822">
    <property type="protein sequence ID" value="SHO76753.1"/>
    <property type="molecule type" value="Genomic_DNA"/>
</dbReference>
<dbReference type="OMA" id="PNDKEWM"/>
<reference evidence="5" key="1">
    <citation type="journal article" date="2017" name="Nucleic Acids Res.">
        <title>Proteogenomics produces comprehensive and highly accurate protein-coding gene annotation in a complete genome assembly of Malassezia sympodialis.</title>
        <authorList>
            <person name="Zhu Y."/>
            <person name="Engstroem P.G."/>
            <person name="Tellgren-Roth C."/>
            <person name="Baudo C.D."/>
            <person name="Kennell J.C."/>
            <person name="Sun S."/>
            <person name="Billmyre R.B."/>
            <person name="Schroeder M.S."/>
            <person name="Andersson A."/>
            <person name="Holm T."/>
            <person name="Sigurgeirsson B."/>
            <person name="Wu G."/>
            <person name="Sankaranarayanan S.R."/>
            <person name="Siddharthan R."/>
            <person name="Sanyal K."/>
            <person name="Lundeberg J."/>
            <person name="Nystedt B."/>
            <person name="Boekhout T."/>
            <person name="Dawson T.L. Jr."/>
            <person name="Heitman J."/>
            <person name="Scheynius A."/>
            <person name="Lehtioe J."/>
        </authorList>
    </citation>
    <scope>NUCLEOTIDE SEQUENCE [LARGE SCALE GENOMIC DNA]</scope>
    <source>
        <strain evidence="5">ATCC 42132</strain>
    </source>
</reference>
<dbReference type="Proteomes" id="UP000186303">
    <property type="component" value="Chromosome 2"/>
</dbReference>
<dbReference type="PANTHER" id="PTHR40463:SF1">
    <property type="entry name" value="PH-RESPONSE REGULATOR PROTEIN PALC"/>
    <property type="match status" value="1"/>
</dbReference>
<proteinExistence type="inferred from homology"/>
<evidence type="ECO:0000256" key="2">
    <source>
        <dbReference type="ARBA" id="ARBA00022193"/>
    </source>
</evidence>
<dbReference type="InterPro" id="IPR004328">
    <property type="entry name" value="BRO1_dom"/>
</dbReference>
<dbReference type="Gene3D" id="1.25.40.280">
    <property type="entry name" value="alix/aip1 like domains"/>
    <property type="match status" value="1"/>
</dbReference>
<dbReference type="AlphaFoldDB" id="A0A1M8A2T9"/>
<dbReference type="PANTHER" id="PTHR40463">
    <property type="entry name" value="PH-RESPONSE REGULATOR PROTEIN PALC"/>
    <property type="match status" value="1"/>
</dbReference>
<evidence type="ECO:0000259" key="3">
    <source>
        <dbReference type="PROSITE" id="PS51180"/>
    </source>
</evidence>
<evidence type="ECO:0000256" key="1">
    <source>
        <dbReference type="ARBA" id="ARBA00010997"/>
    </source>
</evidence>
<sequence>MFQYTPPRTSALSFTQLVLSDTLQAELMQATQLRATLEQLLRQAPPVEPLRLVQAVSEYLPYAQALYDSMLRDAILLQQEPTFTWRSILVPGTQVQVCGLAGELSAMHVLYGIALSNEAAAMVDALGAYEVDRSLSTAERRARDERLKVATDLLSRASGVLDHAGTHVLPAYERTAPAARPLELTASGLQALSRTVLADAHALAIRKLQAPALAQATDTLTPGPPLPAGHPSPSLLAKLHLHTSSLYDEAHALLSQGVRAPAAPRAKLQETLHKMKLDPRAPEAATSGLRYMRREAQWHRALAYKWLGVDAGEQGGDVGWGIAYLRTALELLQALVPRPALDALRGARRSGSVRFRTTEERMALEHASVSRWLGAYTKTNDTVTFHRVPAPQEVPQYTPEGRPALFAKPFEPRVAFHVDAVSPDARAVPGGCEPPRTYAGADAYY</sequence>
<evidence type="ECO:0000313" key="5">
    <source>
        <dbReference type="Proteomes" id="UP000186303"/>
    </source>
</evidence>
<dbReference type="Pfam" id="PF03097">
    <property type="entry name" value="BRO1"/>
    <property type="match status" value="1"/>
</dbReference>
<dbReference type="OrthoDB" id="10266451at2759"/>
<accession>A0A1M8A2T9</accession>
<gene>
    <name evidence="4" type="ORF">MSYG_1092</name>
</gene>
<dbReference type="GO" id="GO:0071467">
    <property type="term" value="P:cellular response to pH"/>
    <property type="evidence" value="ECO:0007669"/>
    <property type="project" value="InterPro"/>
</dbReference>
<organism evidence="4 5">
    <name type="scientific">Malassezia sympodialis (strain ATCC 42132)</name>
    <name type="common">Atopic eczema-associated yeast</name>
    <dbReference type="NCBI Taxonomy" id="1230383"/>
    <lineage>
        <taxon>Eukaryota</taxon>
        <taxon>Fungi</taxon>
        <taxon>Dikarya</taxon>
        <taxon>Basidiomycota</taxon>
        <taxon>Ustilaginomycotina</taxon>
        <taxon>Malasseziomycetes</taxon>
        <taxon>Malasseziales</taxon>
        <taxon>Malasseziaceae</taxon>
        <taxon>Malassezia</taxon>
    </lineage>
</organism>
<comment type="similarity">
    <text evidence="1">Belongs to the palC family.</text>
</comment>
<dbReference type="STRING" id="1230383.A0A1M8A2T9"/>
<dbReference type="InterPro" id="IPR037505">
    <property type="entry name" value="pH-resp_palC"/>
</dbReference>
<dbReference type="VEuPathDB" id="FungiDB:MSYG_1092"/>
<dbReference type="InterPro" id="IPR038499">
    <property type="entry name" value="BRO1_sf"/>
</dbReference>
<feature type="domain" description="BRO1" evidence="3">
    <location>
        <begin position="1"/>
        <end position="410"/>
    </location>
</feature>
<dbReference type="GO" id="GO:0005886">
    <property type="term" value="C:plasma membrane"/>
    <property type="evidence" value="ECO:0007669"/>
    <property type="project" value="TreeGrafter"/>
</dbReference>
<keyword evidence="5" id="KW-1185">Reference proteome</keyword>
<evidence type="ECO:0000313" key="4">
    <source>
        <dbReference type="EMBL" id="SHO76753.1"/>
    </source>
</evidence>
<dbReference type="PROSITE" id="PS51180">
    <property type="entry name" value="BRO1"/>
    <property type="match status" value="1"/>
</dbReference>